<evidence type="ECO:0000313" key="10">
    <source>
        <dbReference type="EMBL" id="KAJ1524960.1"/>
    </source>
</evidence>
<dbReference type="CDD" id="cd20289">
    <property type="entry name" value="cupin_ADO"/>
    <property type="match status" value="1"/>
</dbReference>
<dbReference type="Pfam" id="PF26466">
    <property type="entry name" value="DNA_primase_lrg_N"/>
    <property type="match status" value="1"/>
</dbReference>
<dbReference type="Pfam" id="PF04104">
    <property type="entry name" value="DNA_primase_lrg"/>
    <property type="match status" value="1"/>
</dbReference>
<sequence>MASLKSKVDVLWKQVLDTFKWSQTGAVRYDEENFASMKRQVDALTAEDISLEASLSQMRLHPGFRNEEAVGNIHICSNDAATMQVFVLHRDQQMPIHDHPHMIGILKVIKGCVRINSYTFKGYESKKPGSSVIHTLKQTSEVCKGDPACVLTPSERNFHSIVALNGEAAFLDILSPPYFTKIDGQDLNVCNYYREGGTVSRPDGEILVRLEEIGPPDDYWTVKECCEPFKFKYLTDGSALDRTGHFMLRLIALRLPLLKEFLLRSETLLFEKRLRCLNHSQVERELKTALRHAKEILSFSNPILKFRKFLHIFIKFCSEIISSRGIQHTFLKDHSDDCEKHLLQVPFTFCLSLISARQVEMRAGNAIVPCGKWRQLLSCVFLQHMKYGMEQFAASDSFQCLWADERLRHLLEIDVGMPMMEAIEFWSKEYAQTNSNCTSCSHSWQKDNKRYIYSIRHLYGLEGSRREYSSPGCHQFQKMGLAPSSEGGCPFLDFDKEKLLKCLHDGVKADDSFIDSLIYVKSKHGANEACKLYCTTLCNFIKESKKVECGEQLAEASESKLANKISSPSQFYSNLNYFIEM</sequence>
<dbReference type="InterPro" id="IPR012864">
    <property type="entry name" value="PCO/ADO"/>
</dbReference>
<proteinExistence type="predicted"/>
<dbReference type="InterPro" id="IPR014710">
    <property type="entry name" value="RmlC-like_jellyroll"/>
</dbReference>
<keyword evidence="2" id="KW-0004">4Fe-4S</keyword>
<evidence type="ECO:0000256" key="8">
    <source>
        <dbReference type="ARBA" id="ARBA00023014"/>
    </source>
</evidence>
<dbReference type="GO" id="GO:0016702">
    <property type="term" value="F:oxidoreductase activity, acting on single donors with incorporation of molecular oxygen, incorporation of two atoms of oxygen"/>
    <property type="evidence" value="ECO:0007669"/>
    <property type="project" value="InterPro"/>
</dbReference>
<evidence type="ECO:0000256" key="5">
    <source>
        <dbReference type="ARBA" id="ARBA00022723"/>
    </source>
</evidence>
<feature type="domain" description="DNA primase large subunit C-terminal" evidence="9">
    <location>
        <begin position="414"/>
        <end position="572"/>
    </location>
</feature>
<organism evidence="10 11">
    <name type="scientific">Megalurothrips usitatus</name>
    <name type="common">bean blossom thrips</name>
    <dbReference type="NCBI Taxonomy" id="439358"/>
    <lineage>
        <taxon>Eukaryota</taxon>
        <taxon>Metazoa</taxon>
        <taxon>Ecdysozoa</taxon>
        <taxon>Arthropoda</taxon>
        <taxon>Hexapoda</taxon>
        <taxon>Insecta</taxon>
        <taxon>Pterygota</taxon>
        <taxon>Neoptera</taxon>
        <taxon>Paraneoptera</taxon>
        <taxon>Thysanoptera</taxon>
        <taxon>Terebrantia</taxon>
        <taxon>Thripoidea</taxon>
        <taxon>Thripidae</taxon>
        <taxon>Megalurothrips</taxon>
    </lineage>
</organism>
<dbReference type="GO" id="GO:0005658">
    <property type="term" value="C:alpha DNA polymerase:primase complex"/>
    <property type="evidence" value="ECO:0007669"/>
    <property type="project" value="TreeGrafter"/>
</dbReference>
<name>A0AAV7XIQ1_9NEOP</name>
<evidence type="ECO:0000256" key="1">
    <source>
        <dbReference type="ARBA" id="ARBA00001966"/>
    </source>
</evidence>
<comment type="caution">
    <text evidence="10">The sequence shown here is derived from an EMBL/GenBank/DDBJ whole genome shotgun (WGS) entry which is preliminary data.</text>
</comment>
<evidence type="ECO:0000313" key="11">
    <source>
        <dbReference type="Proteomes" id="UP001075354"/>
    </source>
</evidence>
<dbReference type="Gene3D" id="1.20.930.80">
    <property type="match status" value="1"/>
</dbReference>
<dbReference type="GO" id="GO:0006269">
    <property type="term" value="P:DNA replication, synthesis of primer"/>
    <property type="evidence" value="ECO:0007669"/>
    <property type="project" value="UniProtKB-KW"/>
</dbReference>
<evidence type="ECO:0000256" key="7">
    <source>
        <dbReference type="ARBA" id="ARBA00023004"/>
    </source>
</evidence>
<comment type="cofactor">
    <cofactor evidence="1">
        <name>[4Fe-4S] cluster</name>
        <dbReference type="ChEBI" id="CHEBI:49883"/>
    </cofactor>
</comment>
<dbReference type="SUPFAM" id="SSF51182">
    <property type="entry name" value="RmlC-like cupins"/>
    <property type="match status" value="1"/>
</dbReference>
<dbReference type="AlphaFoldDB" id="A0AAV7XIQ1"/>
<dbReference type="Proteomes" id="UP001075354">
    <property type="component" value="Chromosome 8"/>
</dbReference>
<dbReference type="GO" id="GO:0051539">
    <property type="term" value="F:4 iron, 4 sulfur cluster binding"/>
    <property type="evidence" value="ECO:0007669"/>
    <property type="project" value="UniProtKB-KW"/>
</dbReference>
<dbReference type="PANTHER" id="PTHR10537:SF4">
    <property type="entry name" value="DNA PRIMASE LARGE SUBUNIT"/>
    <property type="match status" value="1"/>
</dbReference>
<keyword evidence="4" id="KW-0235">DNA replication</keyword>
<accession>A0AAV7XIQ1</accession>
<dbReference type="Gene3D" id="2.60.120.10">
    <property type="entry name" value="Jelly Rolls"/>
    <property type="match status" value="1"/>
</dbReference>
<evidence type="ECO:0000256" key="6">
    <source>
        <dbReference type="ARBA" id="ARBA00023002"/>
    </source>
</evidence>
<keyword evidence="8" id="KW-0411">Iron-sulfur</keyword>
<evidence type="ECO:0000259" key="9">
    <source>
        <dbReference type="Pfam" id="PF04104"/>
    </source>
</evidence>
<protein>
    <recommendedName>
        <fullName evidence="9">DNA primase large subunit C-terminal domain-containing protein</fullName>
    </recommendedName>
</protein>
<keyword evidence="5" id="KW-0479">Metal-binding</keyword>
<reference evidence="10" key="1">
    <citation type="submission" date="2022-12" db="EMBL/GenBank/DDBJ databases">
        <title>Chromosome-level genome assembly of the bean flower thrips Megalurothrips usitatus.</title>
        <authorList>
            <person name="Ma L."/>
            <person name="Liu Q."/>
            <person name="Li H."/>
            <person name="Cai W."/>
        </authorList>
    </citation>
    <scope>NUCLEOTIDE SEQUENCE</scope>
    <source>
        <strain evidence="10">Cailab_2022a</strain>
    </source>
</reference>
<evidence type="ECO:0000256" key="2">
    <source>
        <dbReference type="ARBA" id="ARBA00022485"/>
    </source>
</evidence>
<dbReference type="GO" id="GO:0046872">
    <property type="term" value="F:metal ion binding"/>
    <property type="evidence" value="ECO:0007669"/>
    <property type="project" value="UniProtKB-KW"/>
</dbReference>
<evidence type="ECO:0000256" key="3">
    <source>
        <dbReference type="ARBA" id="ARBA00022515"/>
    </source>
</evidence>
<gene>
    <name evidence="10" type="ORF">ONE63_009814</name>
</gene>
<dbReference type="PANTHER" id="PTHR10537">
    <property type="entry name" value="DNA PRIMASE LARGE SUBUNIT"/>
    <property type="match status" value="1"/>
</dbReference>
<evidence type="ECO:0000256" key="4">
    <source>
        <dbReference type="ARBA" id="ARBA00022705"/>
    </source>
</evidence>
<keyword evidence="6" id="KW-0560">Oxidoreductase</keyword>
<dbReference type="InterPro" id="IPR007238">
    <property type="entry name" value="DNA_primase_lsu_euk/arc"/>
</dbReference>
<keyword evidence="7" id="KW-0408">Iron</keyword>
<dbReference type="Pfam" id="PF07847">
    <property type="entry name" value="PCO_ADO"/>
    <property type="match status" value="1"/>
</dbReference>
<keyword evidence="3" id="KW-0639">Primosome</keyword>
<dbReference type="InterPro" id="IPR011051">
    <property type="entry name" value="RmlC_Cupin_sf"/>
</dbReference>
<keyword evidence="11" id="KW-1185">Reference proteome</keyword>
<dbReference type="GO" id="GO:0006270">
    <property type="term" value="P:DNA replication initiation"/>
    <property type="evidence" value="ECO:0007669"/>
    <property type="project" value="TreeGrafter"/>
</dbReference>
<dbReference type="InterPro" id="IPR058560">
    <property type="entry name" value="DNA_primase_C"/>
</dbReference>
<dbReference type="EMBL" id="JAPTSV010000008">
    <property type="protein sequence ID" value="KAJ1524960.1"/>
    <property type="molecule type" value="Genomic_DNA"/>
</dbReference>